<dbReference type="Gene3D" id="3.40.50.150">
    <property type="entry name" value="Vaccinia Virus protein VP39"/>
    <property type="match status" value="1"/>
</dbReference>
<dbReference type="EMBL" id="BAAAHP010000187">
    <property type="protein sequence ID" value="GAA0897743.1"/>
    <property type="molecule type" value="Genomic_DNA"/>
</dbReference>
<evidence type="ECO:0000313" key="2">
    <source>
        <dbReference type="Proteomes" id="UP001499967"/>
    </source>
</evidence>
<dbReference type="RefSeq" id="WP_343944921.1">
    <property type="nucleotide sequence ID" value="NZ_BAAAHP010000187.1"/>
</dbReference>
<gene>
    <name evidence="1" type="ORF">GCM10009559_58890</name>
</gene>
<dbReference type="SUPFAM" id="SSF53335">
    <property type="entry name" value="S-adenosyl-L-methionine-dependent methyltransferases"/>
    <property type="match status" value="1"/>
</dbReference>
<comment type="caution">
    <text evidence="1">The sequence shown here is derived from an EMBL/GenBank/DDBJ whole genome shotgun (WGS) entry which is preliminary data.</text>
</comment>
<dbReference type="InterPro" id="IPR029063">
    <property type="entry name" value="SAM-dependent_MTases_sf"/>
</dbReference>
<keyword evidence="2" id="KW-1185">Reference proteome</keyword>
<organism evidence="1 2">
    <name type="scientific">Pseudonocardia zijingensis</name>
    <dbReference type="NCBI Taxonomy" id="153376"/>
    <lineage>
        <taxon>Bacteria</taxon>
        <taxon>Bacillati</taxon>
        <taxon>Actinomycetota</taxon>
        <taxon>Actinomycetes</taxon>
        <taxon>Pseudonocardiales</taxon>
        <taxon>Pseudonocardiaceae</taxon>
        <taxon>Pseudonocardia</taxon>
    </lineage>
</organism>
<protein>
    <recommendedName>
        <fullName evidence="3">Class I SAM-dependent methyltransferase</fullName>
    </recommendedName>
</protein>
<reference evidence="2" key="1">
    <citation type="journal article" date="2019" name="Int. J. Syst. Evol. Microbiol.">
        <title>The Global Catalogue of Microorganisms (GCM) 10K type strain sequencing project: providing services to taxonomists for standard genome sequencing and annotation.</title>
        <authorList>
            <consortium name="The Broad Institute Genomics Platform"/>
            <consortium name="The Broad Institute Genome Sequencing Center for Infectious Disease"/>
            <person name="Wu L."/>
            <person name="Ma J."/>
        </authorList>
    </citation>
    <scope>NUCLEOTIDE SEQUENCE [LARGE SCALE GENOMIC DNA]</scope>
    <source>
        <strain evidence="2">JCM 11117</strain>
    </source>
</reference>
<accession>A0ABP3YPM6</accession>
<evidence type="ECO:0000313" key="1">
    <source>
        <dbReference type="EMBL" id="GAA0897743.1"/>
    </source>
</evidence>
<evidence type="ECO:0008006" key="3">
    <source>
        <dbReference type="Google" id="ProtNLM"/>
    </source>
</evidence>
<sequence>MITRVGDSRLPRAHRLTAITLLAVPISDAENKQWALDKIRELRPQMVVDIGPGAGTYSDLAHAHTPGATWKAVEAWAPYITEHGLWQKYDHVIVADVRHIDLHSIAYAPDLVIIGDVLEHMAKPEARSVLRLLQAWTDNLLVSIPLAHHAQDAVGGNWFEIHRDHWQHDEMLRELGRGVVDSVQGDVLGYYLWSVAACA</sequence>
<proteinExistence type="predicted"/>
<dbReference type="Proteomes" id="UP001499967">
    <property type="component" value="Unassembled WGS sequence"/>
</dbReference>
<name>A0ABP3YPM6_9PSEU</name>